<proteinExistence type="predicted"/>
<evidence type="ECO:0000313" key="6">
    <source>
        <dbReference type="Proteomes" id="UP000054359"/>
    </source>
</evidence>
<dbReference type="PROSITE" id="PS00211">
    <property type="entry name" value="ABC_TRANSPORTER_1"/>
    <property type="match status" value="1"/>
</dbReference>
<dbReference type="InterPro" id="IPR017871">
    <property type="entry name" value="ABC_transporter-like_CS"/>
</dbReference>
<dbReference type="GO" id="GO:0005524">
    <property type="term" value="F:ATP binding"/>
    <property type="evidence" value="ECO:0007669"/>
    <property type="project" value="UniProtKB-KW"/>
</dbReference>
<dbReference type="SUPFAM" id="SSF52540">
    <property type="entry name" value="P-loop containing nucleoside triphosphate hydrolases"/>
    <property type="match status" value="1"/>
</dbReference>
<protein>
    <submittedName>
        <fullName evidence="5">ATP-binding cassette sub-family A member 3</fullName>
    </submittedName>
</protein>
<dbReference type="InterPro" id="IPR003593">
    <property type="entry name" value="AAA+_ATPase"/>
</dbReference>
<keyword evidence="3" id="KW-0472">Membrane</keyword>
<evidence type="ECO:0000313" key="5">
    <source>
        <dbReference type="EMBL" id="KFM72238.1"/>
    </source>
</evidence>
<evidence type="ECO:0000256" key="3">
    <source>
        <dbReference type="SAM" id="Phobius"/>
    </source>
</evidence>
<evidence type="ECO:0000256" key="1">
    <source>
        <dbReference type="ARBA" id="ARBA00022741"/>
    </source>
</evidence>
<keyword evidence="3" id="KW-0812">Transmembrane</keyword>
<dbReference type="Proteomes" id="UP000054359">
    <property type="component" value="Unassembled WGS sequence"/>
</dbReference>
<dbReference type="InterPro" id="IPR026082">
    <property type="entry name" value="ABCA"/>
</dbReference>
<feature type="domain" description="ABC transporter" evidence="4">
    <location>
        <begin position="141"/>
        <end position="374"/>
    </location>
</feature>
<keyword evidence="2 5" id="KW-0067">ATP-binding</keyword>
<name>A0A087U4E9_STEMI</name>
<keyword evidence="1" id="KW-0547">Nucleotide-binding</keyword>
<dbReference type="EMBL" id="KK118102">
    <property type="protein sequence ID" value="KFM72238.1"/>
    <property type="molecule type" value="Genomic_DNA"/>
</dbReference>
<dbReference type="InterPro" id="IPR027417">
    <property type="entry name" value="P-loop_NTPase"/>
</dbReference>
<gene>
    <name evidence="5" type="ORF">X975_25846</name>
</gene>
<keyword evidence="3" id="KW-1133">Transmembrane helix</keyword>
<dbReference type="GO" id="GO:0016887">
    <property type="term" value="F:ATP hydrolysis activity"/>
    <property type="evidence" value="ECO:0007669"/>
    <property type="project" value="InterPro"/>
</dbReference>
<dbReference type="OrthoDB" id="6429129at2759"/>
<accession>A0A087U4E9</accession>
<sequence length="414" mass="46306">MLFVFDDKMRYFSLSLGSKLGICLLPPGSLLTVFNIVSFFELSGEGVKWSNITEYGATNDLNILMVMGMMFVSCIIYIVIIWYVDAVWPWQYGIPKPFYFPFTKSYWCGHLPRNTDEVELINHTVNDDFFEDDPRGISPGVVIQSISKIFRIGLQKKVAVNNVSLNVYNGQITALLGHNGAGKTTTINILTGLYAPSSGSATINGWDILTQTKKARRSLGVCPQHNVLYDTLTVEEHLKIYAGLKGVKWSDIARETSDILNILNLNEKRNELTKNISGGMKRKLCLGIALIGGSKVLFLDEPTSGMDVEARRAVWDALLNLRHDRTIILTTHYMEEADVLGDRVAIMAEGEIQCVGSPMFLKKKFGTGYHLHIVKNSKFDLRSITELLERHVPGSTLEANMEKEVTFNLSTSAH</sequence>
<keyword evidence="6" id="KW-1185">Reference proteome</keyword>
<dbReference type="GO" id="GO:0016020">
    <property type="term" value="C:membrane"/>
    <property type="evidence" value="ECO:0007669"/>
    <property type="project" value="InterPro"/>
</dbReference>
<dbReference type="CDD" id="cd03263">
    <property type="entry name" value="ABC_subfamily_A"/>
    <property type="match status" value="1"/>
</dbReference>
<reference evidence="5 6" key="1">
    <citation type="submission" date="2013-11" db="EMBL/GenBank/DDBJ databases">
        <title>Genome sequencing of Stegodyphus mimosarum.</title>
        <authorList>
            <person name="Bechsgaard J."/>
        </authorList>
    </citation>
    <scope>NUCLEOTIDE SEQUENCE [LARGE SCALE GENOMIC DNA]</scope>
</reference>
<feature type="transmembrane region" description="Helical" evidence="3">
    <location>
        <begin position="63"/>
        <end position="84"/>
    </location>
</feature>
<dbReference type="GO" id="GO:0140359">
    <property type="term" value="F:ABC-type transporter activity"/>
    <property type="evidence" value="ECO:0007669"/>
    <property type="project" value="InterPro"/>
</dbReference>
<evidence type="ECO:0000259" key="4">
    <source>
        <dbReference type="PROSITE" id="PS50893"/>
    </source>
</evidence>
<dbReference type="SMART" id="SM00382">
    <property type="entry name" value="AAA"/>
    <property type="match status" value="1"/>
</dbReference>
<dbReference type="AlphaFoldDB" id="A0A087U4E9"/>
<dbReference type="InterPro" id="IPR003439">
    <property type="entry name" value="ABC_transporter-like_ATP-bd"/>
</dbReference>
<evidence type="ECO:0000256" key="2">
    <source>
        <dbReference type="ARBA" id="ARBA00022840"/>
    </source>
</evidence>
<dbReference type="FunFam" id="3.40.50.300:FF:000933">
    <property type="entry name" value="ABC transporter A family member 7"/>
    <property type="match status" value="1"/>
</dbReference>
<dbReference type="Pfam" id="PF00005">
    <property type="entry name" value="ABC_tran"/>
    <property type="match status" value="1"/>
</dbReference>
<dbReference type="Gene3D" id="3.40.50.300">
    <property type="entry name" value="P-loop containing nucleotide triphosphate hydrolases"/>
    <property type="match status" value="1"/>
</dbReference>
<organism evidence="5 6">
    <name type="scientific">Stegodyphus mimosarum</name>
    <name type="common">African social velvet spider</name>
    <dbReference type="NCBI Taxonomy" id="407821"/>
    <lineage>
        <taxon>Eukaryota</taxon>
        <taxon>Metazoa</taxon>
        <taxon>Ecdysozoa</taxon>
        <taxon>Arthropoda</taxon>
        <taxon>Chelicerata</taxon>
        <taxon>Arachnida</taxon>
        <taxon>Araneae</taxon>
        <taxon>Araneomorphae</taxon>
        <taxon>Entelegynae</taxon>
        <taxon>Eresoidea</taxon>
        <taxon>Eresidae</taxon>
        <taxon>Stegodyphus</taxon>
    </lineage>
</organism>
<dbReference type="PANTHER" id="PTHR19229">
    <property type="entry name" value="ATP-BINDING CASSETTE TRANSPORTER SUBFAMILY A ABCA"/>
    <property type="match status" value="1"/>
</dbReference>
<dbReference type="STRING" id="407821.A0A087U4E9"/>
<feature type="transmembrane region" description="Helical" evidence="3">
    <location>
        <begin position="20"/>
        <end position="43"/>
    </location>
</feature>
<dbReference type="PROSITE" id="PS50893">
    <property type="entry name" value="ABC_TRANSPORTER_2"/>
    <property type="match status" value="1"/>
</dbReference>
<feature type="non-terminal residue" evidence="5">
    <location>
        <position position="414"/>
    </location>
</feature>
<dbReference type="OMA" id="DRPMRTY"/>
<dbReference type="PANTHER" id="PTHR19229:SF250">
    <property type="entry name" value="ABC TRANSPORTER DOMAIN-CONTAINING PROTEIN-RELATED"/>
    <property type="match status" value="1"/>
</dbReference>
<dbReference type="GO" id="GO:0005319">
    <property type="term" value="F:lipid transporter activity"/>
    <property type="evidence" value="ECO:0007669"/>
    <property type="project" value="TreeGrafter"/>
</dbReference>